<organism evidence="1">
    <name type="scientific">marine sediment metagenome</name>
    <dbReference type="NCBI Taxonomy" id="412755"/>
    <lineage>
        <taxon>unclassified sequences</taxon>
        <taxon>metagenomes</taxon>
        <taxon>ecological metagenomes</taxon>
    </lineage>
</organism>
<dbReference type="AlphaFoldDB" id="X0YDL4"/>
<feature type="non-terminal residue" evidence="1">
    <location>
        <position position="127"/>
    </location>
</feature>
<protein>
    <submittedName>
        <fullName evidence="1">Uncharacterized protein</fullName>
    </submittedName>
</protein>
<dbReference type="EMBL" id="BARS01054077">
    <property type="protein sequence ID" value="GAG45372.1"/>
    <property type="molecule type" value="Genomic_DNA"/>
</dbReference>
<reference evidence="1" key="1">
    <citation type="journal article" date="2014" name="Front. Microbiol.">
        <title>High frequency of phylogenetically diverse reductive dehalogenase-homologous genes in deep subseafloor sedimentary metagenomes.</title>
        <authorList>
            <person name="Kawai M."/>
            <person name="Futagami T."/>
            <person name="Toyoda A."/>
            <person name="Takaki Y."/>
            <person name="Nishi S."/>
            <person name="Hori S."/>
            <person name="Arai W."/>
            <person name="Tsubouchi T."/>
            <person name="Morono Y."/>
            <person name="Uchiyama I."/>
            <person name="Ito T."/>
            <person name="Fujiyama A."/>
            <person name="Inagaki F."/>
            <person name="Takami H."/>
        </authorList>
    </citation>
    <scope>NUCLEOTIDE SEQUENCE</scope>
    <source>
        <strain evidence="1">Expedition CK06-06</strain>
    </source>
</reference>
<evidence type="ECO:0000313" key="1">
    <source>
        <dbReference type="EMBL" id="GAG45372.1"/>
    </source>
</evidence>
<accession>X0YDL4</accession>
<gene>
    <name evidence="1" type="ORF">S01H1_80130</name>
</gene>
<name>X0YDL4_9ZZZZ</name>
<sequence length="127" mass="14207">MLVIVLALGILALEGPQIYCQAFDRLILSRLPSSMVEQVEPASYLNEPQMPFHPELRLSFSNVSLESASDVIEWQELVRDKAKELLSLDTVELPSPVVIAREVVESGSERIIERLLIASPFGYDNII</sequence>
<proteinExistence type="predicted"/>
<comment type="caution">
    <text evidence="1">The sequence shown here is derived from an EMBL/GenBank/DDBJ whole genome shotgun (WGS) entry which is preliminary data.</text>
</comment>